<organism evidence="1 2">
    <name type="scientific">Sulfurospirillum tamanense</name>
    <dbReference type="NCBI Taxonomy" id="2813362"/>
    <lineage>
        <taxon>Bacteria</taxon>
        <taxon>Pseudomonadati</taxon>
        <taxon>Campylobacterota</taxon>
        <taxon>Epsilonproteobacteria</taxon>
        <taxon>Campylobacterales</taxon>
        <taxon>Sulfurospirillaceae</taxon>
        <taxon>Sulfurospirillum</taxon>
    </lineage>
</organism>
<gene>
    <name evidence="1" type="ORF">JWV37_09705</name>
</gene>
<accession>A0ABS2WU72</accession>
<evidence type="ECO:0000313" key="2">
    <source>
        <dbReference type="Proteomes" id="UP000703590"/>
    </source>
</evidence>
<dbReference type="Pfam" id="PF09719">
    <property type="entry name" value="C_GCAxxG_C_C"/>
    <property type="match status" value="1"/>
</dbReference>
<keyword evidence="2" id="KW-1185">Reference proteome</keyword>
<dbReference type="Proteomes" id="UP000703590">
    <property type="component" value="Unassembled WGS sequence"/>
</dbReference>
<reference evidence="1" key="2">
    <citation type="submission" date="2021-02" db="EMBL/GenBank/DDBJ databases">
        <authorList>
            <person name="Merkel A.Y."/>
        </authorList>
    </citation>
    <scope>NUCLEOTIDE SEQUENCE</scope>
    <source>
        <strain evidence="1">T05b</strain>
    </source>
</reference>
<comment type="caution">
    <text evidence="1">The sequence shown here is derived from an EMBL/GenBank/DDBJ whole genome shotgun (WGS) entry which is preliminary data.</text>
</comment>
<sequence length="143" mass="14974">MSNTQEVALKYFQEGYNCAESVVLATTKNPAATAVASAFGSGLSCTEGMCGALSGGVLALSLTKGKGARHESAELGTEVKALVEGFQTTFGSTGCSTLLGFSLTDKDAGEKFQAKGCFETKCSLYVKYIIEELDHLLKPTQPL</sequence>
<dbReference type="RefSeq" id="WP_205459602.1">
    <property type="nucleotide sequence ID" value="NZ_JAFHKK010000023.1"/>
</dbReference>
<dbReference type="EMBL" id="JAFHKK010000023">
    <property type="protein sequence ID" value="MBN2965055.1"/>
    <property type="molecule type" value="Genomic_DNA"/>
</dbReference>
<reference evidence="1" key="1">
    <citation type="submission" date="2021-02" db="EMBL/GenBank/DDBJ databases">
        <title>Sulfurospirillum tamanensis sp. nov.</title>
        <authorList>
            <person name="Frolova A."/>
            <person name="Merkel A."/>
            <person name="Slobodkin A."/>
        </authorList>
    </citation>
    <scope>NUCLEOTIDE SEQUENCE</scope>
    <source>
        <strain evidence="1">T05b</strain>
    </source>
</reference>
<evidence type="ECO:0000313" key="1">
    <source>
        <dbReference type="EMBL" id="MBN2965055.1"/>
    </source>
</evidence>
<proteinExistence type="predicted"/>
<protein>
    <submittedName>
        <fullName evidence="1">C_GCAxxG_C_C family protein</fullName>
    </submittedName>
</protein>
<dbReference type="NCBIfam" id="TIGR01909">
    <property type="entry name" value="C_GCAxxG_C_C"/>
    <property type="match status" value="1"/>
</dbReference>
<dbReference type="InterPro" id="IPR010181">
    <property type="entry name" value="CGCAxxGCC_motif"/>
</dbReference>
<name>A0ABS2WU72_9BACT</name>